<dbReference type="PANTHER" id="PTHR48079:SF6">
    <property type="entry name" value="NAD(P)-BINDING DOMAIN-CONTAINING PROTEIN-RELATED"/>
    <property type="match status" value="1"/>
</dbReference>
<dbReference type="SUPFAM" id="SSF51735">
    <property type="entry name" value="NAD(P)-binding Rossmann-fold domains"/>
    <property type="match status" value="1"/>
</dbReference>
<dbReference type="InterPro" id="IPR036291">
    <property type="entry name" value="NAD(P)-bd_dom_sf"/>
</dbReference>
<dbReference type="VEuPathDB" id="FungiDB:PV06_03575"/>
<dbReference type="Gene3D" id="3.40.50.720">
    <property type="entry name" value="NAD(P)-binding Rossmann-like Domain"/>
    <property type="match status" value="1"/>
</dbReference>
<feature type="domain" description="NAD-dependent epimerase/dehydratase" evidence="1">
    <location>
        <begin position="13"/>
        <end position="228"/>
    </location>
</feature>
<organism evidence="2 3">
    <name type="scientific">Exophiala oligosperma</name>
    <dbReference type="NCBI Taxonomy" id="215243"/>
    <lineage>
        <taxon>Eukaryota</taxon>
        <taxon>Fungi</taxon>
        <taxon>Dikarya</taxon>
        <taxon>Ascomycota</taxon>
        <taxon>Pezizomycotina</taxon>
        <taxon>Eurotiomycetes</taxon>
        <taxon>Chaetothyriomycetidae</taxon>
        <taxon>Chaetothyriales</taxon>
        <taxon>Herpotrichiellaceae</taxon>
        <taxon>Exophiala</taxon>
    </lineage>
</organism>
<dbReference type="Pfam" id="PF01370">
    <property type="entry name" value="Epimerase"/>
    <property type="match status" value="1"/>
</dbReference>
<dbReference type="RefSeq" id="XP_016265385.1">
    <property type="nucleotide sequence ID" value="XM_016404380.1"/>
</dbReference>
<name>A0A0D2EB02_9EURO</name>
<dbReference type="InterPro" id="IPR001509">
    <property type="entry name" value="Epimerase_deHydtase"/>
</dbReference>
<dbReference type="GeneID" id="27355649"/>
<sequence>MTAGKNVFLIGPGFIGRNVVDILLSEGYTVTTLVRRKSYGAELQKDGVKTVLGSLDDGDLITTQTIASDIVFHTATADHLPSVEAVLEGVRARADQRKQTIFIHTSGTSLLGDDSKGQYKGEKVFSDDSPQDIDALPDTASHREIDLAILRARKDLGAKAKMVIMIPPLIYGINDKYRRLSIQLPTLTRFALKHGYAGQVGQGKSVWSTVHVLDLARAYITLLHWLEKTDADQILDNPYFFCENGQEYPWGDFVRAIGDSLHQAGRLKDPNPRTIPESDYGDLFGPFTAWVVGSNSRSRAKRLRGLGWEPREKDVLTSLKDDEIPIALKEETGQFRGYAGVAASGVPS</sequence>
<dbReference type="GO" id="GO:0005737">
    <property type="term" value="C:cytoplasm"/>
    <property type="evidence" value="ECO:0007669"/>
    <property type="project" value="TreeGrafter"/>
</dbReference>
<dbReference type="OrthoDB" id="2130169at2759"/>
<dbReference type="HOGENOM" id="CLU_007383_12_1_1"/>
<protein>
    <recommendedName>
        <fullName evidence="1">NAD-dependent epimerase/dehydratase domain-containing protein</fullName>
    </recommendedName>
</protein>
<dbReference type="PANTHER" id="PTHR48079">
    <property type="entry name" value="PROTEIN YEEZ"/>
    <property type="match status" value="1"/>
</dbReference>
<dbReference type="GO" id="GO:0004029">
    <property type="term" value="F:aldehyde dehydrogenase (NAD+) activity"/>
    <property type="evidence" value="ECO:0007669"/>
    <property type="project" value="TreeGrafter"/>
</dbReference>
<proteinExistence type="predicted"/>
<reference evidence="2 3" key="1">
    <citation type="submission" date="2015-01" db="EMBL/GenBank/DDBJ databases">
        <title>The Genome Sequence of Exophiala oligosperma CBS72588.</title>
        <authorList>
            <consortium name="The Broad Institute Genomics Platform"/>
            <person name="Cuomo C."/>
            <person name="de Hoog S."/>
            <person name="Gorbushina A."/>
            <person name="Stielow B."/>
            <person name="Teixiera M."/>
            <person name="Abouelleil A."/>
            <person name="Chapman S.B."/>
            <person name="Priest M."/>
            <person name="Young S.K."/>
            <person name="Wortman J."/>
            <person name="Nusbaum C."/>
            <person name="Birren B."/>
        </authorList>
    </citation>
    <scope>NUCLEOTIDE SEQUENCE [LARGE SCALE GENOMIC DNA]</scope>
    <source>
        <strain evidence="2 3">CBS 72588</strain>
    </source>
</reference>
<evidence type="ECO:0000313" key="2">
    <source>
        <dbReference type="EMBL" id="KIW45169.1"/>
    </source>
</evidence>
<evidence type="ECO:0000313" key="3">
    <source>
        <dbReference type="Proteomes" id="UP000053342"/>
    </source>
</evidence>
<dbReference type="Proteomes" id="UP000053342">
    <property type="component" value="Unassembled WGS sequence"/>
</dbReference>
<dbReference type="EMBL" id="KN847334">
    <property type="protein sequence ID" value="KIW45169.1"/>
    <property type="molecule type" value="Genomic_DNA"/>
</dbReference>
<gene>
    <name evidence="2" type="ORF">PV06_03575</name>
</gene>
<dbReference type="STRING" id="215243.A0A0D2EB02"/>
<accession>A0A0D2EB02</accession>
<keyword evidence="3" id="KW-1185">Reference proteome</keyword>
<evidence type="ECO:0000259" key="1">
    <source>
        <dbReference type="Pfam" id="PF01370"/>
    </source>
</evidence>
<dbReference type="AlphaFoldDB" id="A0A0D2EB02"/>
<dbReference type="InterPro" id="IPR051783">
    <property type="entry name" value="NAD(P)-dependent_oxidoreduct"/>
</dbReference>